<name>A0A069NRM5_9BURK</name>
<reference evidence="13" key="4">
    <citation type="submission" date="2024-05" db="EMBL/GenBank/DDBJ databases">
        <authorList>
            <person name="Sun Q."/>
            <person name="Zhou Y."/>
        </authorList>
    </citation>
    <scope>NUCLEOTIDE SEQUENCE</scope>
    <source>
        <strain evidence="13">CGMCC 1.11013</strain>
    </source>
</reference>
<keyword evidence="6 11" id="KW-1133">Transmembrane helix</keyword>
<evidence type="ECO:0000313" key="16">
    <source>
        <dbReference type="Proteomes" id="UP000597138"/>
    </source>
</evidence>
<evidence type="ECO:0000313" key="14">
    <source>
        <dbReference type="EMBL" id="KDR27641.1"/>
    </source>
</evidence>
<evidence type="ECO:0000256" key="4">
    <source>
        <dbReference type="ARBA" id="ARBA00022519"/>
    </source>
</evidence>
<dbReference type="eggNOG" id="COG0840">
    <property type="taxonomic scope" value="Bacteria"/>
</dbReference>
<dbReference type="InterPro" id="IPR004089">
    <property type="entry name" value="MCPsignal_dom"/>
</dbReference>
<keyword evidence="3" id="KW-0145">Chemotaxis</keyword>
<dbReference type="GO" id="GO:0004888">
    <property type="term" value="F:transmembrane signaling receptor activity"/>
    <property type="evidence" value="ECO:0007669"/>
    <property type="project" value="InterPro"/>
</dbReference>
<comment type="subcellular location">
    <subcellularLocation>
        <location evidence="1">Cell inner membrane</location>
        <topology evidence="1">Multi-pass membrane protein</topology>
    </subcellularLocation>
</comment>
<dbReference type="InterPro" id="IPR004090">
    <property type="entry name" value="Chemotax_Me-accpt_rcpt"/>
</dbReference>
<dbReference type="OrthoDB" id="9035482at2"/>
<dbReference type="Gene3D" id="1.10.287.950">
    <property type="entry name" value="Methyl-accepting chemotaxis protein"/>
    <property type="match status" value="1"/>
</dbReference>
<dbReference type="EMBL" id="JFHE01000041">
    <property type="protein sequence ID" value="KDR27641.1"/>
    <property type="molecule type" value="Genomic_DNA"/>
</dbReference>
<dbReference type="GO" id="GO:0006935">
    <property type="term" value="P:chemotaxis"/>
    <property type="evidence" value="ECO:0007669"/>
    <property type="project" value="UniProtKB-KW"/>
</dbReference>
<dbReference type="PANTHER" id="PTHR43531">
    <property type="entry name" value="PROTEIN ICFG"/>
    <property type="match status" value="1"/>
</dbReference>
<dbReference type="InterPro" id="IPR003122">
    <property type="entry name" value="Tar_rcpt_lig-bd"/>
</dbReference>
<evidence type="ECO:0000259" key="12">
    <source>
        <dbReference type="PROSITE" id="PS50111"/>
    </source>
</evidence>
<evidence type="ECO:0000256" key="1">
    <source>
        <dbReference type="ARBA" id="ARBA00004429"/>
    </source>
</evidence>
<proteinExistence type="inferred from homology"/>
<dbReference type="SMART" id="SM00283">
    <property type="entry name" value="MA"/>
    <property type="match status" value="1"/>
</dbReference>
<organism evidence="14 15">
    <name type="scientific">Caballeronia grimmiae</name>
    <dbReference type="NCBI Taxonomy" id="1071679"/>
    <lineage>
        <taxon>Bacteria</taxon>
        <taxon>Pseudomonadati</taxon>
        <taxon>Pseudomonadota</taxon>
        <taxon>Betaproteobacteria</taxon>
        <taxon>Burkholderiales</taxon>
        <taxon>Burkholderiaceae</taxon>
        <taxon>Caballeronia</taxon>
    </lineage>
</organism>
<dbReference type="PROSITE" id="PS50111">
    <property type="entry name" value="CHEMOTAXIS_TRANSDUC_2"/>
    <property type="match status" value="1"/>
</dbReference>
<dbReference type="PRINTS" id="PR00260">
    <property type="entry name" value="CHEMTRNSDUCR"/>
</dbReference>
<reference evidence="16" key="3">
    <citation type="journal article" date="2019" name="Int. J. Syst. Evol. Microbiol.">
        <title>The Global Catalogue of Microorganisms (GCM) 10K type strain sequencing project: providing services to taxonomists for standard genome sequencing and annotation.</title>
        <authorList>
            <consortium name="The Broad Institute Genomics Platform"/>
            <consortium name="The Broad Institute Genome Sequencing Center for Infectious Disease"/>
            <person name="Wu L."/>
            <person name="Ma J."/>
        </authorList>
    </citation>
    <scope>NUCLEOTIDE SEQUENCE [LARGE SCALE GENOMIC DNA]</scope>
    <source>
        <strain evidence="16">CGMCC 1.11013</strain>
    </source>
</reference>
<evidence type="ECO:0000256" key="9">
    <source>
        <dbReference type="ARBA" id="ARBA00029447"/>
    </source>
</evidence>
<protein>
    <submittedName>
        <fullName evidence="13 14">Chemotaxis protein</fullName>
    </submittedName>
</protein>
<dbReference type="Proteomes" id="UP000027439">
    <property type="component" value="Unassembled WGS sequence"/>
</dbReference>
<sequence>MRTITVRTHLLIVSIVAALALTAVGAAGLVAASSGTAALKRMFEGRAQSLQNISIINEATTETTFAISDAILDPSADKTKRVVESAGKRIDQIDRMMQQYLRHDLDAEERTLASRFATDWHALRDKGFTPATKLLASNNLSEAQWIQTQSIEPMSKKLQDDGLQLRQRQLTTARDEYNRSIVDARVLQIIVLLASGVGLVIVSVLCASLFRKLLRQLGGEPAVAAQLANQIASGDLSAEVPAKHPGSLLSAMEAMRQQLATMIGQVHALTATMSETTATLASGNTSLSVRTEQQAASLQQTSASIDELAAMVRDNAGHASRARSLANAASSQAKDGDTAAKEAVARMRGLVENSTRIRDITSVIESISFQTNLLALNAAVEAARAGAQGRGFAVVAQEVRSLASRTATAAQEIASLIKGMTSEVDSSGIAVEKAGSATSGLIGTMDGLVGLIESIANSSADQSRDLDELNGAMSMLDRTTQENAAFAQDGVQAAQGLRKKAEALTSVMQAFTLETC</sequence>
<comment type="caution">
    <text evidence="14">The sequence shown here is derived from an EMBL/GenBank/DDBJ whole genome shotgun (WGS) entry which is preliminary data.</text>
</comment>
<evidence type="ECO:0000256" key="7">
    <source>
        <dbReference type="ARBA" id="ARBA00023136"/>
    </source>
</evidence>
<keyword evidence="16" id="KW-1185">Reference proteome</keyword>
<evidence type="ECO:0000256" key="2">
    <source>
        <dbReference type="ARBA" id="ARBA00022475"/>
    </source>
</evidence>
<dbReference type="STRING" id="1071679.BG57_22785"/>
<keyword evidence="7 11" id="KW-0472">Membrane</keyword>
<feature type="transmembrane region" description="Helical" evidence="11">
    <location>
        <begin position="186"/>
        <end position="210"/>
    </location>
</feature>
<dbReference type="EMBL" id="BMEG01000004">
    <property type="protein sequence ID" value="GGD72704.1"/>
    <property type="molecule type" value="Genomic_DNA"/>
</dbReference>
<evidence type="ECO:0000256" key="6">
    <source>
        <dbReference type="ARBA" id="ARBA00022989"/>
    </source>
</evidence>
<gene>
    <name evidence="14" type="ORF">BG57_22785</name>
    <name evidence="13" type="ORF">GCM10010985_28950</name>
</gene>
<evidence type="ECO:0000256" key="3">
    <source>
        <dbReference type="ARBA" id="ARBA00022500"/>
    </source>
</evidence>
<keyword evidence="5 11" id="KW-0812">Transmembrane</keyword>
<dbReference type="GO" id="GO:0005886">
    <property type="term" value="C:plasma membrane"/>
    <property type="evidence" value="ECO:0007669"/>
    <property type="project" value="UniProtKB-SubCell"/>
</dbReference>
<dbReference type="Pfam" id="PF00015">
    <property type="entry name" value="MCPsignal"/>
    <property type="match status" value="1"/>
</dbReference>
<evidence type="ECO:0000256" key="8">
    <source>
        <dbReference type="ARBA" id="ARBA00023224"/>
    </source>
</evidence>
<dbReference type="AlphaFoldDB" id="A0A069NRM5"/>
<keyword evidence="2" id="KW-1003">Cell membrane</keyword>
<dbReference type="SUPFAM" id="SSF58104">
    <property type="entry name" value="Methyl-accepting chemotaxis protein (MCP) signaling domain"/>
    <property type="match status" value="1"/>
</dbReference>
<accession>A0A069NRM5</accession>
<dbReference type="Pfam" id="PF02203">
    <property type="entry name" value="TarH"/>
    <property type="match status" value="1"/>
</dbReference>
<dbReference type="Proteomes" id="UP000597138">
    <property type="component" value="Unassembled WGS sequence"/>
</dbReference>
<evidence type="ECO:0000256" key="5">
    <source>
        <dbReference type="ARBA" id="ARBA00022692"/>
    </source>
</evidence>
<comment type="similarity">
    <text evidence="9">Belongs to the methyl-accepting chemotaxis (MCP) protein family.</text>
</comment>
<dbReference type="GO" id="GO:0007165">
    <property type="term" value="P:signal transduction"/>
    <property type="evidence" value="ECO:0007669"/>
    <property type="project" value="UniProtKB-KW"/>
</dbReference>
<keyword evidence="4" id="KW-0997">Cell inner membrane</keyword>
<dbReference type="InterPro" id="IPR051310">
    <property type="entry name" value="MCP_chemotaxis"/>
</dbReference>
<keyword evidence="8 10" id="KW-0807">Transducer</keyword>
<reference evidence="13" key="1">
    <citation type="journal article" date="2014" name="Int. J. Syst. Evol. Microbiol.">
        <title>Complete genome of a new Firmicutes species belonging to the dominant human colonic microbiota ('Ruminococcus bicirculans') reveals two chromosomes and a selective capacity to utilize plant glucans.</title>
        <authorList>
            <consortium name="NISC Comparative Sequencing Program"/>
            <person name="Wegmann U."/>
            <person name="Louis P."/>
            <person name="Goesmann A."/>
            <person name="Henrissat B."/>
            <person name="Duncan S.H."/>
            <person name="Flint H.J."/>
        </authorList>
    </citation>
    <scope>NUCLEOTIDE SEQUENCE</scope>
    <source>
        <strain evidence="13">CGMCC 1.11013</strain>
    </source>
</reference>
<reference evidence="14 15" key="2">
    <citation type="submission" date="2014-03" db="EMBL/GenBank/DDBJ databases">
        <title>Draft Genome Sequences of Four Burkholderia Strains.</title>
        <authorList>
            <person name="Liu X.Y."/>
            <person name="Li C.X."/>
            <person name="Xu J.H."/>
        </authorList>
    </citation>
    <scope>NUCLEOTIDE SEQUENCE [LARGE SCALE GENOMIC DNA]</scope>
    <source>
        <strain evidence="14 15">R27</strain>
    </source>
</reference>
<evidence type="ECO:0000313" key="13">
    <source>
        <dbReference type="EMBL" id="GGD72704.1"/>
    </source>
</evidence>
<dbReference type="PANTHER" id="PTHR43531:SF11">
    <property type="entry name" value="METHYL-ACCEPTING CHEMOTAXIS PROTEIN 3"/>
    <property type="match status" value="1"/>
</dbReference>
<evidence type="ECO:0000313" key="15">
    <source>
        <dbReference type="Proteomes" id="UP000027439"/>
    </source>
</evidence>
<evidence type="ECO:0000256" key="11">
    <source>
        <dbReference type="SAM" id="Phobius"/>
    </source>
</evidence>
<evidence type="ECO:0000256" key="10">
    <source>
        <dbReference type="PROSITE-ProRule" id="PRU00284"/>
    </source>
</evidence>
<feature type="domain" description="Methyl-accepting transducer" evidence="12">
    <location>
        <begin position="269"/>
        <end position="498"/>
    </location>
</feature>
<dbReference type="RefSeq" id="WP_035969728.1">
    <property type="nucleotide sequence ID" value="NZ_BMEG01000004.1"/>
</dbReference>